<protein>
    <submittedName>
        <fullName evidence="1">Uncharacterized protein</fullName>
    </submittedName>
</protein>
<comment type="caution">
    <text evidence="1">The sequence shown here is derived from an EMBL/GenBank/DDBJ whole genome shotgun (WGS) entry which is preliminary data.</text>
</comment>
<evidence type="ECO:0000313" key="1">
    <source>
        <dbReference type="EMBL" id="OPJ87756.1"/>
    </source>
</evidence>
<evidence type="ECO:0000313" key="2">
    <source>
        <dbReference type="Proteomes" id="UP000190648"/>
    </source>
</evidence>
<organism evidence="1 2">
    <name type="scientific">Patagioenas fasciata monilis</name>
    <dbReference type="NCBI Taxonomy" id="372326"/>
    <lineage>
        <taxon>Eukaryota</taxon>
        <taxon>Metazoa</taxon>
        <taxon>Chordata</taxon>
        <taxon>Craniata</taxon>
        <taxon>Vertebrata</taxon>
        <taxon>Euteleostomi</taxon>
        <taxon>Archelosauria</taxon>
        <taxon>Archosauria</taxon>
        <taxon>Dinosauria</taxon>
        <taxon>Saurischia</taxon>
        <taxon>Theropoda</taxon>
        <taxon>Coelurosauria</taxon>
        <taxon>Aves</taxon>
        <taxon>Neognathae</taxon>
        <taxon>Neoaves</taxon>
        <taxon>Columbimorphae</taxon>
        <taxon>Columbiformes</taxon>
        <taxon>Columbidae</taxon>
        <taxon>Patagioenas</taxon>
    </lineage>
</organism>
<name>A0A1V4KTQ3_PATFA</name>
<accession>A0A1V4KTQ3</accession>
<reference evidence="1 2" key="1">
    <citation type="submission" date="2016-02" db="EMBL/GenBank/DDBJ databases">
        <title>Band-tailed pigeon sequencing and assembly.</title>
        <authorList>
            <person name="Soares A.E."/>
            <person name="Novak B.J."/>
            <person name="Rice E.S."/>
            <person name="O'Connell B."/>
            <person name="Chang D."/>
            <person name="Weber S."/>
            <person name="Shapiro B."/>
        </authorList>
    </citation>
    <scope>NUCLEOTIDE SEQUENCE [LARGE SCALE GENOMIC DNA]</scope>
    <source>
        <strain evidence="1">BTP2013</strain>
        <tissue evidence="1">Blood</tissue>
    </source>
</reference>
<keyword evidence="2" id="KW-1185">Reference proteome</keyword>
<proteinExistence type="predicted"/>
<dbReference type="Proteomes" id="UP000190648">
    <property type="component" value="Unassembled WGS sequence"/>
</dbReference>
<sequence>MVVRSDQNGSSINTLTHTKSHQDICSCFGELHNFQGAKKIGASPEEADAGAIAWNWRHGLVWRGGLCRTWESLHTTGWITQHER</sequence>
<gene>
    <name evidence="1" type="ORF">AV530_001160</name>
</gene>
<dbReference type="AlphaFoldDB" id="A0A1V4KTQ3"/>
<dbReference type="EMBL" id="LSYS01001700">
    <property type="protein sequence ID" value="OPJ87756.1"/>
    <property type="molecule type" value="Genomic_DNA"/>
</dbReference>